<feature type="transmembrane region" description="Helical" evidence="1">
    <location>
        <begin position="123"/>
        <end position="144"/>
    </location>
</feature>
<gene>
    <name evidence="2" type="ORF">VVD49_16410</name>
</gene>
<dbReference type="Proteomes" id="UP001331561">
    <property type="component" value="Unassembled WGS sequence"/>
</dbReference>
<evidence type="ECO:0000313" key="3">
    <source>
        <dbReference type="Proteomes" id="UP001331561"/>
    </source>
</evidence>
<feature type="transmembrane region" description="Helical" evidence="1">
    <location>
        <begin position="94"/>
        <end position="116"/>
    </location>
</feature>
<sequence length="244" mass="27201">MQTQHWFYTVWPFIGIGGAIVMFVMLLATDTFRASTTVSRWRDPEWLAWLAVPFYWVHQFEEYSLPTIGLPYSIQEMICEKIGFPPYPDCPIPLAFYPVVNIALMWFGAPLAAYIFRRNVLIGLSFWGLLFANGFVHTFGGIAAGAYNTGLWSALFLFIPFSLWVIYVSAIRGPYSGKVVGTAYAAGALTHTFLFMGYGLYKAGLFGDAGLLAYAALVGFMPIILAAIASKFFKPESLRPVPPR</sequence>
<proteinExistence type="predicted"/>
<organism evidence="2 3">
    <name type="scientific">Uliginosibacterium silvisoli</name>
    <dbReference type="NCBI Taxonomy" id="3114758"/>
    <lineage>
        <taxon>Bacteria</taxon>
        <taxon>Pseudomonadati</taxon>
        <taxon>Pseudomonadota</taxon>
        <taxon>Betaproteobacteria</taxon>
        <taxon>Rhodocyclales</taxon>
        <taxon>Zoogloeaceae</taxon>
        <taxon>Uliginosibacterium</taxon>
    </lineage>
</organism>
<dbReference type="RefSeq" id="WP_327600289.1">
    <property type="nucleotide sequence ID" value="NZ_JAYXHS010000003.1"/>
</dbReference>
<comment type="caution">
    <text evidence="2">The sequence shown here is derived from an EMBL/GenBank/DDBJ whole genome shotgun (WGS) entry which is preliminary data.</text>
</comment>
<evidence type="ECO:0000313" key="2">
    <source>
        <dbReference type="EMBL" id="MEC5387314.1"/>
    </source>
</evidence>
<feature type="transmembrane region" description="Helical" evidence="1">
    <location>
        <begin position="182"/>
        <end position="201"/>
    </location>
</feature>
<evidence type="ECO:0000256" key="1">
    <source>
        <dbReference type="SAM" id="Phobius"/>
    </source>
</evidence>
<keyword evidence="3" id="KW-1185">Reference proteome</keyword>
<reference evidence="2 3" key="1">
    <citation type="submission" date="2024-01" db="EMBL/GenBank/DDBJ databases">
        <title>Uliginosibacterium soil sp. nov.</title>
        <authorList>
            <person name="Lv Y."/>
        </authorList>
    </citation>
    <scope>NUCLEOTIDE SEQUENCE [LARGE SCALE GENOMIC DNA]</scope>
    <source>
        <strain evidence="2 3">H3</strain>
    </source>
</reference>
<feature type="transmembrane region" description="Helical" evidence="1">
    <location>
        <begin position="7"/>
        <end position="28"/>
    </location>
</feature>
<feature type="transmembrane region" description="Helical" evidence="1">
    <location>
        <begin position="150"/>
        <end position="170"/>
    </location>
</feature>
<protein>
    <submittedName>
        <fullName evidence="2">HXXEE domain-containing protein</fullName>
    </submittedName>
</protein>
<accession>A0ABU6K6U7</accession>
<keyword evidence="1" id="KW-0472">Membrane</keyword>
<keyword evidence="1" id="KW-1133">Transmembrane helix</keyword>
<keyword evidence="1" id="KW-0812">Transmembrane</keyword>
<dbReference type="EMBL" id="JAYXHS010000003">
    <property type="protein sequence ID" value="MEC5387314.1"/>
    <property type="molecule type" value="Genomic_DNA"/>
</dbReference>
<name>A0ABU6K6U7_9RHOO</name>
<dbReference type="InterPro" id="IPR025671">
    <property type="entry name" value="HXXEE"/>
</dbReference>
<dbReference type="Pfam" id="PF13787">
    <property type="entry name" value="HXXEE"/>
    <property type="match status" value="1"/>
</dbReference>
<feature type="transmembrane region" description="Helical" evidence="1">
    <location>
        <begin position="213"/>
        <end position="233"/>
    </location>
</feature>